<evidence type="ECO:0000313" key="3">
    <source>
        <dbReference type="Proteomes" id="UP000298324"/>
    </source>
</evidence>
<gene>
    <name evidence="2" type="ORF">Psch_02288</name>
</gene>
<dbReference type="Pfam" id="PF01814">
    <property type="entry name" value="Hemerythrin"/>
    <property type="match status" value="1"/>
</dbReference>
<comment type="caution">
    <text evidence="2">The sequence shown here is derived from an EMBL/GenBank/DDBJ whole genome shotgun (WGS) entry which is preliminary data.</text>
</comment>
<accession>A0A4Y7R8X3</accession>
<dbReference type="Gene3D" id="1.20.120.520">
    <property type="entry name" value="nmb1532 protein domain like"/>
    <property type="match status" value="1"/>
</dbReference>
<dbReference type="RefSeq" id="WP_190240355.1">
    <property type="nucleotide sequence ID" value="NZ_QFGA01000002.1"/>
</dbReference>
<dbReference type="EMBL" id="QFGA01000002">
    <property type="protein sequence ID" value="TEB05247.1"/>
    <property type="molecule type" value="Genomic_DNA"/>
</dbReference>
<dbReference type="Proteomes" id="UP000298324">
    <property type="component" value="Unassembled WGS sequence"/>
</dbReference>
<dbReference type="InterPro" id="IPR012312">
    <property type="entry name" value="Hemerythrin-like"/>
</dbReference>
<organism evidence="2 3">
    <name type="scientific">Pelotomaculum schinkii</name>
    <dbReference type="NCBI Taxonomy" id="78350"/>
    <lineage>
        <taxon>Bacteria</taxon>
        <taxon>Bacillati</taxon>
        <taxon>Bacillota</taxon>
        <taxon>Clostridia</taxon>
        <taxon>Eubacteriales</taxon>
        <taxon>Desulfotomaculaceae</taxon>
        <taxon>Pelotomaculum</taxon>
    </lineage>
</organism>
<feature type="domain" description="Hemerythrin-like" evidence="1">
    <location>
        <begin position="6"/>
        <end position="104"/>
    </location>
</feature>
<protein>
    <recommendedName>
        <fullName evidence="1">Hemerythrin-like domain-containing protein</fullName>
    </recommendedName>
</protein>
<reference evidence="2 3" key="1">
    <citation type="journal article" date="2018" name="Environ. Microbiol.">
        <title>Novel energy conservation strategies and behaviour of Pelotomaculum schinkii driving syntrophic propionate catabolism.</title>
        <authorList>
            <person name="Hidalgo-Ahumada C.A.P."/>
            <person name="Nobu M.K."/>
            <person name="Narihiro T."/>
            <person name="Tamaki H."/>
            <person name="Liu W.T."/>
            <person name="Kamagata Y."/>
            <person name="Stams A.J.M."/>
            <person name="Imachi H."/>
            <person name="Sousa D.Z."/>
        </authorList>
    </citation>
    <scope>NUCLEOTIDE SEQUENCE [LARGE SCALE GENOMIC DNA]</scope>
    <source>
        <strain evidence="2 3">HH</strain>
    </source>
</reference>
<keyword evidence="3" id="KW-1185">Reference proteome</keyword>
<evidence type="ECO:0000313" key="2">
    <source>
        <dbReference type="EMBL" id="TEB05247.1"/>
    </source>
</evidence>
<dbReference type="AlphaFoldDB" id="A0A4Y7R8X3"/>
<sequence length="187" mass="21358">MDWLKRFHDDHAALMRIISKLEGNLKDIEYGEAGVNVIWELREFVELVRNVVIPHFKAEEETVYPGLSEGAGKDLSELIASLYEEHNQLYEAFDGFNKALLDVDYQEDKAGRGRRIAVEMARSGNIDKLEVPKNFDKISQVTSLEESVDKETLLQHGFVILELLEKHLKMEKVAEKLDGSEINSKKA</sequence>
<proteinExistence type="predicted"/>
<name>A0A4Y7R8X3_9FIRM</name>
<evidence type="ECO:0000259" key="1">
    <source>
        <dbReference type="Pfam" id="PF01814"/>
    </source>
</evidence>